<dbReference type="SUPFAM" id="SSF103481">
    <property type="entry name" value="Multidrug resistance efflux transporter EmrE"/>
    <property type="match status" value="2"/>
</dbReference>
<feature type="transmembrane region" description="Helical" evidence="6">
    <location>
        <begin position="74"/>
        <end position="94"/>
    </location>
</feature>
<evidence type="ECO:0000256" key="1">
    <source>
        <dbReference type="ARBA" id="ARBA00004141"/>
    </source>
</evidence>
<evidence type="ECO:0000313" key="8">
    <source>
        <dbReference type="EMBL" id="MRH77843.1"/>
    </source>
</evidence>
<feature type="transmembrane region" description="Helical" evidence="6">
    <location>
        <begin position="190"/>
        <end position="216"/>
    </location>
</feature>
<feature type="transmembrane region" description="Helical" evidence="6">
    <location>
        <begin position="222"/>
        <end position="241"/>
    </location>
</feature>
<name>A0A6N7QR18_9GAMM</name>
<dbReference type="RefSeq" id="WP_153718908.1">
    <property type="nucleotide sequence ID" value="NZ_WJPP01000002.1"/>
</dbReference>
<evidence type="ECO:0000256" key="5">
    <source>
        <dbReference type="ARBA" id="ARBA00023136"/>
    </source>
</evidence>
<feature type="transmembrane region" description="Helical" evidence="6">
    <location>
        <begin position="133"/>
        <end position="152"/>
    </location>
</feature>
<keyword evidence="4 6" id="KW-1133">Transmembrane helix</keyword>
<feature type="domain" description="EamA" evidence="7">
    <location>
        <begin position="159"/>
        <end position="294"/>
    </location>
</feature>
<dbReference type="GO" id="GO:0016020">
    <property type="term" value="C:membrane"/>
    <property type="evidence" value="ECO:0007669"/>
    <property type="project" value="UniProtKB-SubCell"/>
</dbReference>
<dbReference type="InterPro" id="IPR050638">
    <property type="entry name" value="AA-Vitamin_Transporters"/>
</dbReference>
<feature type="transmembrane region" description="Helical" evidence="6">
    <location>
        <begin position="158"/>
        <end position="178"/>
    </location>
</feature>
<evidence type="ECO:0000256" key="3">
    <source>
        <dbReference type="ARBA" id="ARBA00022692"/>
    </source>
</evidence>
<evidence type="ECO:0000313" key="9">
    <source>
        <dbReference type="Proteomes" id="UP000433788"/>
    </source>
</evidence>
<dbReference type="InterPro" id="IPR037185">
    <property type="entry name" value="EmrE-like"/>
</dbReference>
<comment type="similarity">
    <text evidence="2">Belongs to the EamA transporter family.</text>
</comment>
<feature type="domain" description="EamA" evidence="7">
    <location>
        <begin position="10"/>
        <end position="144"/>
    </location>
</feature>
<feature type="transmembrane region" description="Helical" evidence="6">
    <location>
        <begin position="100"/>
        <end position="121"/>
    </location>
</feature>
<dbReference type="PANTHER" id="PTHR32322">
    <property type="entry name" value="INNER MEMBRANE TRANSPORTER"/>
    <property type="match status" value="1"/>
</dbReference>
<organism evidence="8 9">
    <name type="scientific">Spiribacter salilacus</name>
    <dbReference type="NCBI Taxonomy" id="2664894"/>
    <lineage>
        <taxon>Bacteria</taxon>
        <taxon>Pseudomonadati</taxon>
        <taxon>Pseudomonadota</taxon>
        <taxon>Gammaproteobacteria</taxon>
        <taxon>Chromatiales</taxon>
        <taxon>Ectothiorhodospiraceae</taxon>
        <taxon>Spiribacter</taxon>
    </lineage>
</organism>
<protein>
    <submittedName>
        <fullName evidence="8">EamA family transporter</fullName>
    </submittedName>
</protein>
<dbReference type="Pfam" id="PF00892">
    <property type="entry name" value="EamA"/>
    <property type="match status" value="2"/>
</dbReference>
<feature type="transmembrane region" description="Helical" evidence="6">
    <location>
        <begin position="277"/>
        <end position="295"/>
    </location>
</feature>
<feature type="transmembrane region" description="Helical" evidence="6">
    <location>
        <begin position="44"/>
        <end position="62"/>
    </location>
</feature>
<dbReference type="EMBL" id="WJPP01000002">
    <property type="protein sequence ID" value="MRH77843.1"/>
    <property type="molecule type" value="Genomic_DNA"/>
</dbReference>
<keyword evidence="5 6" id="KW-0472">Membrane</keyword>
<gene>
    <name evidence="8" type="ORF">GH984_03915</name>
</gene>
<accession>A0A6N7QR18</accession>
<comment type="caution">
    <text evidence="8">The sequence shown here is derived from an EMBL/GenBank/DDBJ whole genome shotgun (WGS) entry which is preliminary data.</text>
</comment>
<dbReference type="PANTHER" id="PTHR32322:SF2">
    <property type="entry name" value="EAMA DOMAIN-CONTAINING PROTEIN"/>
    <property type="match status" value="1"/>
</dbReference>
<dbReference type="AlphaFoldDB" id="A0A6N7QR18"/>
<keyword evidence="3 6" id="KW-0812">Transmembrane</keyword>
<sequence length="302" mass="32893">MAHPHRELWLAYLGLTLTPLFWAANAVAARGTAGEIPPVTLAFWRWIIALIILLPIGLPGLLQHRDIVRKHWRNMLPIAALSVGAFNTLLYVAAQTTTALNIALFNSTLPIAVALMAWIVLGDMINRSKGIGILFGLCGMLVIITEATPARLLGLDFATGDLVMLAAVLCWASFSILLRRNQIPLPAMSFLLLQIALGLPFILPFFLWESAAYGWYLPPTEVAWIFPFVAIFPGILAYAFWNRGVQTVGPARSAMFLYLIPVFAALLGGLILNESLALFHAGGGLLILIGLYLAARPTPSRS</sequence>
<evidence type="ECO:0000259" key="7">
    <source>
        <dbReference type="Pfam" id="PF00892"/>
    </source>
</evidence>
<evidence type="ECO:0000256" key="6">
    <source>
        <dbReference type="SAM" id="Phobius"/>
    </source>
</evidence>
<evidence type="ECO:0000256" key="2">
    <source>
        <dbReference type="ARBA" id="ARBA00007362"/>
    </source>
</evidence>
<proteinExistence type="inferred from homology"/>
<comment type="subcellular location">
    <subcellularLocation>
        <location evidence="1">Membrane</location>
        <topology evidence="1">Multi-pass membrane protein</topology>
    </subcellularLocation>
</comment>
<evidence type="ECO:0000256" key="4">
    <source>
        <dbReference type="ARBA" id="ARBA00022989"/>
    </source>
</evidence>
<reference evidence="8 9" key="1">
    <citation type="submission" date="2019-11" db="EMBL/GenBank/DDBJ databases">
        <authorList>
            <person name="Zhang X.Y."/>
        </authorList>
    </citation>
    <scope>NUCLEOTIDE SEQUENCE [LARGE SCALE GENOMIC DNA]</scope>
    <source>
        <strain evidence="8 9">C176</strain>
    </source>
</reference>
<keyword evidence="9" id="KW-1185">Reference proteome</keyword>
<dbReference type="InterPro" id="IPR000620">
    <property type="entry name" value="EamA_dom"/>
</dbReference>
<dbReference type="Proteomes" id="UP000433788">
    <property type="component" value="Unassembled WGS sequence"/>
</dbReference>
<feature type="transmembrane region" description="Helical" evidence="6">
    <location>
        <begin position="253"/>
        <end position="271"/>
    </location>
</feature>